<dbReference type="Gene3D" id="2.40.37.20">
    <property type="entry name" value="D-serine dehydratase-like domain"/>
    <property type="match status" value="1"/>
</dbReference>
<evidence type="ECO:0000313" key="4">
    <source>
        <dbReference type="EMBL" id="MFD2099875.1"/>
    </source>
</evidence>
<dbReference type="EC" id="5.1.1.1" evidence="4"/>
<evidence type="ECO:0000259" key="3">
    <source>
        <dbReference type="SMART" id="SM01119"/>
    </source>
</evidence>
<accession>A0ABW4XXP9</accession>
<evidence type="ECO:0000256" key="1">
    <source>
        <dbReference type="ARBA" id="ARBA00005323"/>
    </source>
</evidence>
<dbReference type="SMART" id="SM01119">
    <property type="entry name" value="D-ser_dehydrat"/>
    <property type="match status" value="1"/>
</dbReference>
<evidence type="ECO:0000256" key="2">
    <source>
        <dbReference type="ARBA" id="ARBA00023239"/>
    </source>
</evidence>
<dbReference type="Pfam" id="PF01168">
    <property type="entry name" value="Ala_racemase_N"/>
    <property type="match status" value="1"/>
</dbReference>
<dbReference type="InterPro" id="IPR042208">
    <property type="entry name" value="D-ser_dehydrat-like_sf"/>
</dbReference>
<dbReference type="InterPro" id="IPR026956">
    <property type="entry name" value="D-ser_dehydrat-like_dom"/>
</dbReference>
<dbReference type="RefSeq" id="WP_379830627.1">
    <property type="nucleotide sequence ID" value="NZ_JBHUHU010000003.1"/>
</dbReference>
<dbReference type="InterPro" id="IPR001608">
    <property type="entry name" value="Ala_racemase_N"/>
</dbReference>
<feature type="domain" description="D-serine dehydratase-like" evidence="3">
    <location>
        <begin position="277"/>
        <end position="367"/>
    </location>
</feature>
<keyword evidence="4" id="KW-0413">Isomerase</keyword>
<dbReference type="EMBL" id="JBHUHU010000003">
    <property type="protein sequence ID" value="MFD2099875.1"/>
    <property type="molecule type" value="Genomic_DNA"/>
</dbReference>
<evidence type="ECO:0000313" key="5">
    <source>
        <dbReference type="Proteomes" id="UP001597342"/>
    </source>
</evidence>
<name>A0ABW4XXP9_9FLAO</name>
<organism evidence="4 5">
    <name type="scientific">Flagellimonas iocasae</name>
    <dbReference type="NCBI Taxonomy" id="2055905"/>
    <lineage>
        <taxon>Bacteria</taxon>
        <taxon>Pseudomonadati</taxon>
        <taxon>Bacteroidota</taxon>
        <taxon>Flavobacteriia</taxon>
        <taxon>Flavobacteriales</taxon>
        <taxon>Flavobacteriaceae</taxon>
        <taxon>Flagellimonas</taxon>
    </lineage>
</organism>
<keyword evidence="5" id="KW-1185">Reference proteome</keyword>
<comment type="similarity">
    <text evidence="1">Belongs to the DSD1 family.</text>
</comment>
<dbReference type="GO" id="GO:0008784">
    <property type="term" value="F:alanine racemase activity"/>
    <property type="evidence" value="ECO:0007669"/>
    <property type="project" value="UniProtKB-EC"/>
</dbReference>
<reference evidence="5" key="1">
    <citation type="journal article" date="2019" name="Int. J. Syst. Evol. Microbiol.">
        <title>The Global Catalogue of Microorganisms (GCM) 10K type strain sequencing project: providing services to taxonomists for standard genome sequencing and annotation.</title>
        <authorList>
            <consortium name="The Broad Institute Genomics Platform"/>
            <consortium name="The Broad Institute Genome Sequencing Center for Infectious Disease"/>
            <person name="Wu L."/>
            <person name="Ma J."/>
        </authorList>
    </citation>
    <scope>NUCLEOTIDE SEQUENCE [LARGE SCALE GENOMIC DNA]</scope>
    <source>
        <strain evidence="5">JCM 3389</strain>
    </source>
</reference>
<comment type="caution">
    <text evidence="4">The sequence shown here is derived from an EMBL/GenBank/DDBJ whole genome shotgun (WGS) entry which is preliminary data.</text>
</comment>
<gene>
    <name evidence="4" type="ORF">ACFSJE_08835</name>
</gene>
<protein>
    <submittedName>
        <fullName evidence="4">Alanine racemase</fullName>
        <ecNumber evidence="4">5.1.1.1</ecNumber>
    </submittedName>
</protein>
<dbReference type="PANTHER" id="PTHR28004:SF2">
    <property type="entry name" value="D-SERINE DEHYDRATASE"/>
    <property type="match status" value="1"/>
</dbReference>
<proteinExistence type="inferred from homology"/>
<dbReference type="Pfam" id="PF14031">
    <property type="entry name" value="D-ser_dehydrat"/>
    <property type="match status" value="1"/>
</dbReference>
<dbReference type="InterPro" id="IPR029066">
    <property type="entry name" value="PLP-binding_barrel"/>
</dbReference>
<sequence length="386" mass="43379">MTTLFPKPKLKQIALKMGKDWYEIKNVETVDSPSIALYLDHLKFNIQEMLSLVNGDAERLMPHIKTNKMPKVMQQLLQSGISNFKASTIAEAEIAAEAGADSVLIAHQLVGPKVDRFLDLMIHFPSTSFSTIIDNVDSARLLNEKALQKSMTANIYFDINNGMDRSGIKVGKELNALLDFMEGCESIQLQGFHVYDGHLRDSDFSLRNDKIEAGLEKVTTCFNTLKENHPNIQMICGGTPSFTSHRLQKDRVTSPGTCVLWDWGYGEKLSEQQFKYAALLVTRVISKPTEGIVTVDMGHKSVAAENPIDKRIKFLNLDNYELLSQSEEHGVLKVADWDSIKVGDVFYGVPYHICPTINLHDEVSVIENGTKADSWEITARKRKLQF</sequence>
<dbReference type="InterPro" id="IPR051466">
    <property type="entry name" value="D-amino_acid_metab_enzyme"/>
</dbReference>
<dbReference type="Gene3D" id="3.20.20.10">
    <property type="entry name" value="Alanine racemase"/>
    <property type="match status" value="1"/>
</dbReference>
<dbReference type="SUPFAM" id="SSF51419">
    <property type="entry name" value="PLP-binding barrel"/>
    <property type="match status" value="1"/>
</dbReference>
<dbReference type="Proteomes" id="UP001597342">
    <property type="component" value="Unassembled WGS sequence"/>
</dbReference>
<dbReference type="PANTHER" id="PTHR28004">
    <property type="entry name" value="ZGC:162816-RELATED"/>
    <property type="match status" value="1"/>
</dbReference>
<keyword evidence="2" id="KW-0456">Lyase</keyword>